<dbReference type="PROSITE" id="PS51417">
    <property type="entry name" value="ARF"/>
    <property type="match status" value="1"/>
</dbReference>
<comment type="function">
    <text evidence="5">May play a role in apoptosis. May act as a tumor suppressor.</text>
</comment>
<dbReference type="SUPFAM" id="SSF52540">
    <property type="entry name" value="P-loop containing nucleoside triphosphate hydrolases"/>
    <property type="match status" value="1"/>
</dbReference>
<evidence type="ECO:0000256" key="3">
    <source>
        <dbReference type="ARBA" id="ARBA00023134"/>
    </source>
</evidence>
<protein>
    <recommendedName>
        <fullName evidence="6">ADP-ribosylation factor-like protein 11</fullName>
    </recommendedName>
</protein>
<feature type="binding site" evidence="8">
    <location>
        <position position="29"/>
    </location>
    <ligand>
        <name>Mg(2+)</name>
        <dbReference type="ChEBI" id="CHEBI:18420"/>
    </ligand>
</feature>
<dbReference type="SMART" id="SM00175">
    <property type="entry name" value="RAB"/>
    <property type="match status" value="1"/>
</dbReference>
<accession>A0A8J7NPY9</accession>
<dbReference type="InterPro" id="IPR006689">
    <property type="entry name" value="Small_GTPase_ARF/SAR"/>
</dbReference>
<evidence type="ECO:0000313" key="10">
    <source>
        <dbReference type="EMBL" id="MBN3316015.1"/>
    </source>
</evidence>
<dbReference type="SMART" id="SM00177">
    <property type="entry name" value="ARF"/>
    <property type="match status" value="1"/>
</dbReference>
<dbReference type="NCBIfam" id="TIGR00231">
    <property type="entry name" value="small_GTP"/>
    <property type="match status" value="1"/>
</dbReference>
<comment type="caution">
    <text evidence="10">The sequence shown here is derived from an EMBL/GenBank/DDBJ whole genome shotgun (WGS) entry which is preliminary data.</text>
</comment>
<dbReference type="EMBL" id="JAAWVO010026467">
    <property type="protein sequence ID" value="MBN3316015.1"/>
    <property type="molecule type" value="Genomic_DNA"/>
</dbReference>
<evidence type="ECO:0000256" key="2">
    <source>
        <dbReference type="ARBA" id="ARBA00022741"/>
    </source>
</evidence>
<comment type="similarity">
    <text evidence="9">Belongs to the small GTPase superfamily. Arf family.</text>
</comment>
<keyword evidence="4" id="KW-0449">Lipoprotein</keyword>
<evidence type="ECO:0000256" key="8">
    <source>
        <dbReference type="PIRSR" id="PIRSR606689-2"/>
    </source>
</evidence>
<dbReference type="Proteomes" id="UP000736164">
    <property type="component" value="Unassembled WGS sequence"/>
</dbReference>
<evidence type="ECO:0000313" key="11">
    <source>
        <dbReference type="Proteomes" id="UP000736164"/>
    </source>
</evidence>
<dbReference type="FunFam" id="3.40.50.300:FF:000898">
    <property type="entry name" value="ADP-ribosylation factor-like protein 11"/>
    <property type="match status" value="1"/>
</dbReference>
<evidence type="ECO:0000256" key="5">
    <source>
        <dbReference type="ARBA" id="ARBA00054648"/>
    </source>
</evidence>
<feature type="binding site" evidence="7">
    <location>
        <begin position="22"/>
        <end position="29"/>
    </location>
    <ligand>
        <name>GTP</name>
        <dbReference type="ChEBI" id="CHEBI:37565"/>
    </ligand>
</feature>
<proteinExistence type="inferred from homology"/>
<name>A0A8J7NPY9_ATRSP</name>
<feature type="binding site" evidence="7">
    <location>
        <position position="69"/>
    </location>
    <ligand>
        <name>GTP</name>
        <dbReference type="ChEBI" id="CHEBI:37565"/>
    </ligand>
</feature>
<evidence type="ECO:0000256" key="7">
    <source>
        <dbReference type="PIRSR" id="PIRSR606689-1"/>
    </source>
</evidence>
<dbReference type="GO" id="GO:0003924">
    <property type="term" value="F:GTPase activity"/>
    <property type="evidence" value="ECO:0007669"/>
    <property type="project" value="InterPro"/>
</dbReference>
<dbReference type="SMART" id="SM00178">
    <property type="entry name" value="SAR"/>
    <property type="match status" value="1"/>
</dbReference>
<gene>
    <name evidence="10" type="primary">Arl11</name>
    <name evidence="10" type="ORF">GTO95_0011794</name>
</gene>
<keyword evidence="2 7" id="KW-0547">Nucleotide-binding</keyword>
<feature type="non-terminal residue" evidence="10">
    <location>
        <position position="179"/>
    </location>
</feature>
<feature type="non-terminal residue" evidence="10">
    <location>
        <position position="1"/>
    </location>
</feature>
<dbReference type="Gene3D" id="3.40.50.300">
    <property type="entry name" value="P-loop containing nucleotide triphosphate hydrolases"/>
    <property type="match status" value="1"/>
</dbReference>
<dbReference type="AlphaFoldDB" id="A0A8J7NPY9"/>
<organism evidence="10 11">
    <name type="scientific">Atractosteus spatula</name>
    <name type="common">Alligator gar</name>
    <name type="synonym">Lepisosteus spatula</name>
    <dbReference type="NCBI Taxonomy" id="7917"/>
    <lineage>
        <taxon>Eukaryota</taxon>
        <taxon>Metazoa</taxon>
        <taxon>Chordata</taxon>
        <taxon>Craniata</taxon>
        <taxon>Vertebrata</taxon>
        <taxon>Euteleostomi</taxon>
        <taxon>Actinopterygii</taxon>
        <taxon>Neopterygii</taxon>
        <taxon>Holostei</taxon>
        <taxon>Semionotiformes</taxon>
        <taxon>Lepisosteidae</taxon>
        <taxon>Atractosteus</taxon>
    </lineage>
</organism>
<keyword evidence="8" id="KW-0460">Magnesium</keyword>
<evidence type="ECO:0000256" key="6">
    <source>
        <dbReference type="ARBA" id="ARBA00072409"/>
    </source>
</evidence>
<dbReference type="InterPro" id="IPR027417">
    <property type="entry name" value="P-loop_NTPase"/>
</dbReference>
<dbReference type="Pfam" id="PF00025">
    <property type="entry name" value="Arf"/>
    <property type="match status" value="1"/>
</dbReference>
<evidence type="ECO:0000256" key="4">
    <source>
        <dbReference type="ARBA" id="ARBA00023288"/>
    </source>
</evidence>
<dbReference type="GO" id="GO:0005525">
    <property type="term" value="F:GTP binding"/>
    <property type="evidence" value="ECO:0007669"/>
    <property type="project" value="UniProtKB-KW"/>
</dbReference>
<feature type="binding site" evidence="7">
    <location>
        <begin position="125"/>
        <end position="128"/>
    </location>
    <ligand>
        <name>GTP</name>
        <dbReference type="ChEBI" id="CHEBI:37565"/>
    </ligand>
</feature>
<evidence type="ECO:0000256" key="1">
    <source>
        <dbReference type="ARBA" id="ARBA00022707"/>
    </source>
</evidence>
<keyword evidence="8" id="KW-0479">Metal-binding</keyword>
<keyword evidence="11" id="KW-1185">Reference proteome</keyword>
<dbReference type="InterPro" id="IPR005225">
    <property type="entry name" value="Small_GTP-bd"/>
</dbReference>
<dbReference type="PRINTS" id="PR00328">
    <property type="entry name" value="SAR1GTPBP"/>
</dbReference>
<dbReference type="GO" id="GO:0046872">
    <property type="term" value="F:metal ion binding"/>
    <property type="evidence" value="ECO:0007669"/>
    <property type="project" value="UniProtKB-KW"/>
</dbReference>
<feature type="binding site" evidence="8">
    <location>
        <position position="46"/>
    </location>
    <ligand>
        <name>Mg(2+)</name>
        <dbReference type="ChEBI" id="CHEBI:18420"/>
    </ligand>
</feature>
<keyword evidence="1" id="KW-0519">Myristate</keyword>
<dbReference type="PROSITE" id="PS51419">
    <property type="entry name" value="RAB"/>
    <property type="match status" value="1"/>
</dbReference>
<dbReference type="InterPro" id="IPR024156">
    <property type="entry name" value="Small_GTPase_ARF"/>
</dbReference>
<sequence length="179" mass="19990">LTMGSAISKRYQTKPASVLLLGLDSSGKSTLLYKLKDDLAVETSPTIGFNVEMLELDHKTTLTIWDIGGQDSMRPNWKHYLEDCDALVFVVDSADSSRLDQAKAVLRKIMKDDNMKGVPLLVLANKKELPQSLSIREISNKLELSSYEDTDWEIQACSAYTGLGLRQALLSLAKRIKER</sequence>
<reference evidence="10" key="1">
    <citation type="journal article" date="2021" name="Cell">
        <title>Tracing the genetic footprints of vertebrate landing in non-teleost ray-finned fishes.</title>
        <authorList>
            <person name="Bi X."/>
            <person name="Wang K."/>
            <person name="Yang L."/>
            <person name="Pan H."/>
            <person name="Jiang H."/>
            <person name="Wei Q."/>
            <person name="Fang M."/>
            <person name="Yu H."/>
            <person name="Zhu C."/>
            <person name="Cai Y."/>
            <person name="He Y."/>
            <person name="Gan X."/>
            <person name="Zeng H."/>
            <person name="Yu D."/>
            <person name="Zhu Y."/>
            <person name="Jiang H."/>
            <person name="Qiu Q."/>
            <person name="Yang H."/>
            <person name="Zhang Y.E."/>
            <person name="Wang W."/>
            <person name="Zhu M."/>
            <person name="He S."/>
            <person name="Zhang G."/>
        </authorList>
    </citation>
    <scope>NUCLEOTIDE SEQUENCE</scope>
    <source>
        <strain evidence="10">Allg_001</strain>
    </source>
</reference>
<dbReference type="PANTHER" id="PTHR11711">
    <property type="entry name" value="ADP RIBOSYLATION FACTOR-RELATED"/>
    <property type="match status" value="1"/>
</dbReference>
<keyword evidence="3 7" id="KW-0342">GTP-binding</keyword>
<evidence type="ECO:0000256" key="9">
    <source>
        <dbReference type="RuleBase" id="RU003925"/>
    </source>
</evidence>